<reference evidence="3 5" key="1">
    <citation type="submission" date="2020-01" db="EMBL/GenBank/DDBJ databases">
        <title>the WGS Modestobacter muralis CPCC 204518.</title>
        <authorList>
            <person name="Jiang Z."/>
        </authorList>
    </citation>
    <scope>NUCLEOTIDE SEQUENCE [LARGE SCALE GENOMIC DNA]</scope>
    <source>
        <strain evidence="3 5">DSM 100205</strain>
    </source>
</reference>
<dbReference type="Pfam" id="PF08310">
    <property type="entry name" value="LGFP"/>
    <property type="match status" value="6"/>
</dbReference>
<feature type="chain" id="PRO_5036186075" description="Peptidase M11 gametolysin domain-containing protein" evidence="2">
    <location>
        <begin position="36"/>
        <end position="843"/>
    </location>
</feature>
<name>A0A6P0EYR6_9ACTN</name>
<reference evidence="4 6" key="2">
    <citation type="submission" date="2020-02" db="EMBL/GenBank/DDBJ databases">
        <title>The WGS of Modestobacter muralis DSM 100205.</title>
        <authorList>
            <person name="Jiang Z."/>
        </authorList>
    </citation>
    <scope>NUCLEOTIDE SEQUENCE [LARGE SCALE GENOMIC DNA]</scope>
    <source>
        <strain evidence="4 6">DSM 100205</strain>
    </source>
</reference>
<organism evidence="3 5">
    <name type="scientific">Modestobacter muralis</name>
    <dbReference type="NCBI Taxonomy" id="1608614"/>
    <lineage>
        <taxon>Bacteria</taxon>
        <taxon>Bacillati</taxon>
        <taxon>Actinomycetota</taxon>
        <taxon>Actinomycetes</taxon>
        <taxon>Geodermatophilales</taxon>
        <taxon>Geodermatophilaceae</taxon>
        <taxon>Modestobacter</taxon>
    </lineage>
</organism>
<evidence type="ECO:0000313" key="3">
    <source>
        <dbReference type="EMBL" id="NEK96030.1"/>
    </source>
</evidence>
<dbReference type="Pfam" id="PF13582">
    <property type="entry name" value="Reprolysin_3"/>
    <property type="match status" value="1"/>
</dbReference>
<feature type="region of interest" description="Disordered" evidence="1">
    <location>
        <begin position="49"/>
        <end position="70"/>
    </location>
</feature>
<dbReference type="PROSITE" id="PS51318">
    <property type="entry name" value="TAT"/>
    <property type="match status" value="1"/>
</dbReference>
<dbReference type="SUPFAM" id="SSF55486">
    <property type="entry name" value="Metalloproteases ('zincins'), catalytic domain"/>
    <property type="match status" value="1"/>
</dbReference>
<gene>
    <name evidence="4" type="ORF">G3R41_18595</name>
    <name evidence="3" type="ORF">GCU67_17945</name>
</gene>
<evidence type="ECO:0008006" key="7">
    <source>
        <dbReference type="Google" id="ProtNLM"/>
    </source>
</evidence>
<evidence type="ECO:0000313" key="4">
    <source>
        <dbReference type="EMBL" id="NEN52918.1"/>
    </source>
</evidence>
<dbReference type="Gene3D" id="3.40.390.10">
    <property type="entry name" value="Collagenase (Catalytic Domain)"/>
    <property type="match status" value="1"/>
</dbReference>
<dbReference type="GO" id="GO:0008237">
    <property type="term" value="F:metallopeptidase activity"/>
    <property type="evidence" value="ECO:0007669"/>
    <property type="project" value="InterPro"/>
</dbReference>
<accession>A0A6P0EYR6</accession>
<keyword evidence="5" id="KW-1185">Reference proteome</keyword>
<feature type="compositionally biased region" description="Basic and acidic residues" evidence="1">
    <location>
        <begin position="56"/>
        <end position="66"/>
    </location>
</feature>
<dbReference type="EMBL" id="JAAGWH010000053">
    <property type="protein sequence ID" value="NEK96030.1"/>
    <property type="molecule type" value="Genomic_DNA"/>
</dbReference>
<evidence type="ECO:0000256" key="1">
    <source>
        <dbReference type="SAM" id="MobiDB-lite"/>
    </source>
</evidence>
<proteinExistence type="predicted"/>
<dbReference type="Proteomes" id="UP000471152">
    <property type="component" value="Unassembled WGS sequence"/>
</dbReference>
<dbReference type="Proteomes" id="UP000468828">
    <property type="component" value="Unassembled WGS sequence"/>
</dbReference>
<dbReference type="InterPro" id="IPR013207">
    <property type="entry name" value="LGFP"/>
</dbReference>
<dbReference type="RefSeq" id="WP_163612722.1">
    <property type="nucleotide sequence ID" value="NZ_JAAGWB010000055.1"/>
</dbReference>
<dbReference type="AlphaFoldDB" id="A0A6P0EYR6"/>
<evidence type="ECO:0000256" key="2">
    <source>
        <dbReference type="SAM" id="SignalP"/>
    </source>
</evidence>
<dbReference type="EMBL" id="JAAGWB010000055">
    <property type="protein sequence ID" value="NEN52918.1"/>
    <property type="molecule type" value="Genomic_DNA"/>
</dbReference>
<evidence type="ECO:0000313" key="5">
    <source>
        <dbReference type="Proteomes" id="UP000468828"/>
    </source>
</evidence>
<dbReference type="InterPro" id="IPR024079">
    <property type="entry name" value="MetalloPept_cat_dom_sf"/>
</dbReference>
<protein>
    <recommendedName>
        <fullName evidence="7">Peptidase M11 gametolysin domain-containing protein</fullName>
    </recommendedName>
</protein>
<evidence type="ECO:0000313" key="6">
    <source>
        <dbReference type="Proteomes" id="UP000471152"/>
    </source>
</evidence>
<feature type="signal peptide" evidence="2">
    <location>
        <begin position="1"/>
        <end position="35"/>
    </location>
</feature>
<sequence>MRVLPRPRSRRVALSGAAVLLAAALPLAVPPLASAGGPAGSTVVGELVQGYADPGPEEHHGADGGDAHGGLLSWVQTGATAAVRVPTDDVTGLEAGATLRVALGGEVRDAGVTEAGLAPARDVLSAAVVAPADPGAAAPAALAQQQVTVVMLQPAGSSSQRAADRTTLADVVAAVNGPVSDFWVRQSGGAVRPTVVAGHDWTTTDAGCGTPWSLWDAAARVAGWTPGSGRHLLVYVPAGAPGCAYGLGTVGTSLDDGGLAYVQSTATSVVAHEFGHNLGLGHSSAVQCDGAVESGDCLVASYGDQYDVMGVSWGPVGTLNRVQAALLGLLPGAEVAEVRAPAEVALAPVSAGSGVRAARYVDPVSGDVYWLEYRTASGQDAWLGDATVNWPRLQPGVTVRVGSHGDDTSLLLDATPSPRSGWRDDRATALPVGMSVPVGSAGVRVTVLRQGAAAAVVRVAVEVSPVELAYRATGGAAGPLGAATAAELCGLRDRGCLRTYERGSIYWSPATGARVVPAGPVADRWARAGWENGALGWPVSDATCGLAGGGCFQHFQGGSVYVSAGTPATVVTGAVRDRWGAAGWENGALGYPSAEQVCGLRDGGCFQQFQRGALYQSPATGVRVVLAGAVADRWARAGWENGALGWPVSDSACGLPASGCFQQFQGGAVYVSTGTPATVVTGALRDRWGASGWERGPLGYPVAEQVCGLRDGGCFQQFQRGAVYRSDATGARLVPAGPVADRWARTGWENGALGYPVAEQVCGLRDGGCFQPFQGGSVYWSPTTGAHPVDGDIRTRWGQLGWENGQLGYPVAAVVVLSNGDTSQRFHGGTLLRSASTRAVRVL</sequence>
<keyword evidence="2" id="KW-0732">Signal</keyword>
<dbReference type="InterPro" id="IPR006311">
    <property type="entry name" value="TAT_signal"/>
</dbReference>
<comment type="caution">
    <text evidence="3">The sequence shown here is derived from an EMBL/GenBank/DDBJ whole genome shotgun (WGS) entry which is preliminary data.</text>
</comment>